<accession>A0A3E4QR10</accession>
<keyword evidence="2 4" id="KW-0560">Oxidoreductase</keyword>
<dbReference type="Proteomes" id="UP000260943">
    <property type="component" value="Unassembled WGS sequence"/>
</dbReference>
<proteinExistence type="inferred from homology"/>
<dbReference type="InterPro" id="IPR036291">
    <property type="entry name" value="NAD(P)-bd_dom_sf"/>
</dbReference>
<name>A0A3E4QR10_9ACTN</name>
<evidence type="ECO:0000256" key="4">
    <source>
        <dbReference type="RuleBase" id="RU003719"/>
    </source>
</evidence>
<dbReference type="EMBL" id="QSRJ01000009">
    <property type="protein sequence ID" value="RGL09527.1"/>
    <property type="molecule type" value="Genomic_DNA"/>
</dbReference>
<dbReference type="GO" id="GO:0016616">
    <property type="term" value="F:oxidoreductase activity, acting on the CH-OH group of donors, NAD or NADP as acceptor"/>
    <property type="evidence" value="ECO:0007669"/>
    <property type="project" value="InterPro"/>
</dbReference>
<dbReference type="InterPro" id="IPR006140">
    <property type="entry name" value="D-isomer_DH_NAD-bd"/>
</dbReference>
<dbReference type="Gene3D" id="3.40.50.720">
    <property type="entry name" value="NAD(P)-binding Rossmann-like Domain"/>
    <property type="match status" value="2"/>
</dbReference>
<comment type="caution">
    <text evidence="7">The sequence shown here is derived from an EMBL/GenBank/DDBJ whole genome shotgun (WGS) entry which is preliminary data.</text>
</comment>
<dbReference type="FunFam" id="3.40.50.720:FF:000203">
    <property type="entry name" value="D-3-phosphoglycerate dehydrogenase (SerA)"/>
    <property type="match status" value="1"/>
</dbReference>
<evidence type="ECO:0000256" key="3">
    <source>
        <dbReference type="ARBA" id="ARBA00023027"/>
    </source>
</evidence>
<dbReference type="PANTHER" id="PTHR42789:SF1">
    <property type="entry name" value="D-ISOMER SPECIFIC 2-HYDROXYACID DEHYDROGENASE FAMILY PROTEIN (AFU_ORTHOLOGUE AFUA_6G10090)"/>
    <property type="match status" value="1"/>
</dbReference>
<dbReference type="InterPro" id="IPR029753">
    <property type="entry name" value="D-isomer_DH_CS"/>
</dbReference>
<dbReference type="CDD" id="cd12172">
    <property type="entry name" value="PGDH_like_2"/>
    <property type="match status" value="1"/>
</dbReference>
<evidence type="ECO:0000256" key="1">
    <source>
        <dbReference type="ARBA" id="ARBA00005854"/>
    </source>
</evidence>
<dbReference type="InterPro" id="IPR050857">
    <property type="entry name" value="D-2-hydroxyacid_DH"/>
</dbReference>
<dbReference type="Pfam" id="PF02826">
    <property type="entry name" value="2-Hacid_dh_C"/>
    <property type="match status" value="1"/>
</dbReference>
<dbReference type="GO" id="GO:0051287">
    <property type="term" value="F:NAD binding"/>
    <property type="evidence" value="ECO:0007669"/>
    <property type="project" value="InterPro"/>
</dbReference>
<reference evidence="7 8" key="1">
    <citation type="submission" date="2018-08" db="EMBL/GenBank/DDBJ databases">
        <title>A genome reference for cultivated species of the human gut microbiota.</title>
        <authorList>
            <person name="Zou Y."/>
            <person name="Xue W."/>
            <person name="Luo G."/>
        </authorList>
    </citation>
    <scope>NUCLEOTIDE SEQUENCE [LARGE SCALE GENOMIC DNA]</scope>
    <source>
        <strain evidence="7 8">TF08-14</strain>
    </source>
</reference>
<dbReference type="SUPFAM" id="SSF51735">
    <property type="entry name" value="NAD(P)-binding Rossmann-fold domains"/>
    <property type="match status" value="1"/>
</dbReference>
<dbReference type="InterPro" id="IPR006139">
    <property type="entry name" value="D-isomer_2_OHA_DH_cat_dom"/>
</dbReference>
<evidence type="ECO:0000259" key="5">
    <source>
        <dbReference type="Pfam" id="PF00389"/>
    </source>
</evidence>
<sequence length="326" mass="34868">MSCGLVVASCAVTFGIFNKVPVERLEDAGCEVRLNPYGRPLTPVEIVEHAKDADVIILGNDRLDSATIGKLPNLKLVVRHGAGLDNIDFSEFDKREIAVANTPGANKEETADLTFALILDLARMMTQSINQLKGGVWNKIPGRSLYGKTIGIIGVGAIGMAVASRAMGFGMDILGNDIVQRDEAARYGLLYTSLNELLSASDVVTIHVPLTSATKNLIGARELKRMKPGALLINTARAGVVREAALEKALMSGHLGGYAVDVYAKEPPNPTPYMSLPNVLTTPHIGSSTMEANLRMGDMAVDNILAFMNGAVLPNKVTVVDRLRFS</sequence>
<evidence type="ECO:0000313" key="7">
    <source>
        <dbReference type="EMBL" id="RGL09527.1"/>
    </source>
</evidence>
<evidence type="ECO:0000259" key="6">
    <source>
        <dbReference type="Pfam" id="PF02826"/>
    </source>
</evidence>
<feature type="domain" description="D-isomer specific 2-hydroxyacid dehydrogenase catalytic" evidence="5">
    <location>
        <begin position="20"/>
        <end position="317"/>
    </location>
</feature>
<gene>
    <name evidence="7" type="ORF">DXC81_07970</name>
</gene>
<dbReference type="SUPFAM" id="SSF52283">
    <property type="entry name" value="Formate/glycerate dehydrogenase catalytic domain-like"/>
    <property type="match status" value="1"/>
</dbReference>
<dbReference type="AlphaFoldDB" id="A0A3E4QR10"/>
<protein>
    <submittedName>
        <fullName evidence="7">Phosphoglycerate dehydrogenase</fullName>
    </submittedName>
</protein>
<dbReference type="PANTHER" id="PTHR42789">
    <property type="entry name" value="D-ISOMER SPECIFIC 2-HYDROXYACID DEHYDROGENASE FAMILY PROTEIN (AFU_ORTHOLOGUE AFUA_6G10090)"/>
    <property type="match status" value="1"/>
</dbReference>
<organism evidence="7 8">
    <name type="scientific">Collinsella tanakaei</name>
    <dbReference type="NCBI Taxonomy" id="626935"/>
    <lineage>
        <taxon>Bacteria</taxon>
        <taxon>Bacillati</taxon>
        <taxon>Actinomycetota</taxon>
        <taxon>Coriobacteriia</taxon>
        <taxon>Coriobacteriales</taxon>
        <taxon>Coriobacteriaceae</taxon>
        <taxon>Collinsella</taxon>
    </lineage>
</organism>
<evidence type="ECO:0000313" key="8">
    <source>
        <dbReference type="Proteomes" id="UP000260943"/>
    </source>
</evidence>
<dbReference type="Pfam" id="PF00389">
    <property type="entry name" value="2-Hacid_dh"/>
    <property type="match status" value="1"/>
</dbReference>
<keyword evidence="3" id="KW-0520">NAD</keyword>
<evidence type="ECO:0000256" key="2">
    <source>
        <dbReference type="ARBA" id="ARBA00023002"/>
    </source>
</evidence>
<comment type="similarity">
    <text evidence="1 4">Belongs to the D-isomer specific 2-hydroxyacid dehydrogenase family.</text>
</comment>
<dbReference type="PROSITE" id="PS00670">
    <property type="entry name" value="D_2_HYDROXYACID_DH_2"/>
    <property type="match status" value="1"/>
</dbReference>
<feature type="domain" description="D-isomer specific 2-hydroxyacid dehydrogenase NAD-binding" evidence="6">
    <location>
        <begin position="115"/>
        <end position="286"/>
    </location>
</feature>